<evidence type="ECO:0000313" key="3">
    <source>
        <dbReference type="Proteomes" id="UP000712600"/>
    </source>
</evidence>
<reference evidence="2" key="1">
    <citation type="submission" date="2019-12" db="EMBL/GenBank/DDBJ databases">
        <title>Genome sequencing and annotation of Brassica cretica.</title>
        <authorList>
            <person name="Studholme D.J."/>
            <person name="Sarris P."/>
        </authorList>
    </citation>
    <scope>NUCLEOTIDE SEQUENCE</scope>
    <source>
        <strain evidence="2">PFS-109/04</strain>
        <tissue evidence="2">Leaf</tissue>
    </source>
</reference>
<name>A0A8S9MYP3_BRACR</name>
<proteinExistence type="predicted"/>
<dbReference type="AlphaFoldDB" id="A0A8S9MYP3"/>
<comment type="caution">
    <text evidence="2">The sequence shown here is derived from an EMBL/GenBank/DDBJ whole genome shotgun (WGS) entry which is preliminary data.</text>
</comment>
<organism evidence="2 3">
    <name type="scientific">Brassica cretica</name>
    <name type="common">Mustard</name>
    <dbReference type="NCBI Taxonomy" id="69181"/>
    <lineage>
        <taxon>Eukaryota</taxon>
        <taxon>Viridiplantae</taxon>
        <taxon>Streptophyta</taxon>
        <taxon>Embryophyta</taxon>
        <taxon>Tracheophyta</taxon>
        <taxon>Spermatophyta</taxon>
        <taxon>Magnoliopsida</taxon>
        <taxon>eudicotyledons</taxon>
        <taxon>Gunneridae</taxon>
        <taxon>Pentapetalae</taxon>
        <taxon>rosids</taxon>
        <taxon>malvids</taxon>
        <taxon>Brassicales</taxon>
        <taxon>Brassicaceae</taxon>
        <taxon>Brassiceae</taxon>
        <taxon>Brassica</taxon>
    </lineage>
</organism>
<dbReference type="EMBL" id="QGKX02002183">
    <property type="protein sequence ID" value="KAF3486888.1"/>
    <property type="molecule type" value="Genomic_DNA"/>
</dbReference>
<evidence type="ECO:0000313" key="2">
    <source>
        <dbReference type="EMBL" id="KAF3486888.1"/>
    </source>
</evidence>
<evidence type="ECO:0000256" key="1">
    <source>
        <dbReference type="SAM" id="MobiDB-lite"/>
    </source>
</evidence>
<dbReference type="Proteomes" id="UP000712600">
    <property type="component" value="Unassembled WGS sequence"/>
</dbReference>
<feature type="compositionally biased region" description="Basic and acidic residues" evidence="1">
    <location>
        <begin position="1"/>
        <end position="20"/>
    </location>
</feature>
<protein>
    <submittedName>
        <fullName evidence="2">Uncharacterized protein</fullName>
    </submittedName>
</protein>
<gene>
    <name evidence="2" type="ORF">F2Q69_00053026</name>
</gene>
<sequence>MKSRRREEARQSLEMTKEEEATSFTETDSTSNFFPPLRNVSLSLCQVSLMCNWRRLVKLAGYLIFVSECESGSERSRDKLVKVLAVDTATPSDRANLQENRFSKRIEVDP</sequence>
<accession>A0A8S9MYP3</accession>
<feature type="region of interest" description="Disordered" evidence="1">
    <location>
        <begin position="1"/>
        <end position="29"/>
    </location>
</feature>